<keyword evidence="2" id="KW-0012">Acyltransferase</keyword>
<dbReference type="PROSITE" id="PS51186">
    <property type="entry name" value="GNAT"/>
    <property type="match status" value="1"/>
</dbReference>
<dbReference type="AlphaFoldDB" id="A0A6N3HS41"/>
<evidence type="ECO:0000259" key="1">
    <source>
        <dbReference type="PROSITE" id="PS51186"/>
    </source>
</evidence>
<dbReference type="Pfam" id="PF13302">
    <property type="entry name" value="Acetyltransf_3"/>
    <property type="match status" value="1"/>
</dbReference>
<dbReference type="InterPro" id="IPR016181">
    <property type="entry name" value="Acyl_CoA_acyltransferase"/>
</dbReference>
<dbReference type="InterPro" id="IPR051908">
    <property type="entry name" value="Ribosomal_N-acetyltransferase"/>
</dbReference>
<feature type="domain" description="N-acetyltransferase" evidence="1">
    <location>
        <begin position="14"/>
        <end position="175"/>
    </location>
</feature>
<dbReference type="GO" id="GO:0005737">
    <property type="term" value="C:cytoplasm"/>
    <property type="evidence" value="ECO:0007669"/>
    <property type="project" value="TreeGrafter"/>
</dbReference>
<dbReference type="GO" id="GO:0008999">
    <property type="term" value="F:protein-N-terminal-alanine acetyltransferase activity"/>
    <property type="evidence" value="ECO:0007669"/>
    <property type="project" value="TreeGrafter"/>
</dbReference>
<dbReference type="SUPFAM" id="SSF55729">
    <property type="entry name" value="Acyl-CoA N-acyltransferases (Nat)"/>
    <property type="match status" value="1"/>
</dbReference>
<proteinExistence type="predicted"/>
<dbReference type="InterPro" id="IPR000182">
    <property type="entry name" value="GNAT_dom"/>
</dbReference>
<dbReference type="GO" id="GO:1990189">
    <property type="term" value="F:protein N-terminal-serine acetyltransferase activity"/>
    <property type="evidence" value="ECO:0007669"/>
    <property type="project" value="TreeGrafter"/>
</dbReference>
<dbReference type="CDD" id="cd04301">
    <property type="entry name" value="NAT_SF"/>
    <property type="match status" value="1"/>
</dbReference>
<gene>
    <name evidence="2" type="primary">rimL</name>
    <name evidence="2" type="ORF">EMLFYP7_04349</name>
</gene>
<organism evidence="2">
    <name type="scientific">Phytobacter massiliensis</name>
    <dbReference type="NCBI Taxonomy" id="1485952"/>
    <lineage>
        <taxon>Bacteria</taxon>
        <taxon>Pseudomonadati</taxon>
        <taxon>Pseudomonadota</taxon>
        <taxon>Gammaproteobacteria</taxon>
        <taxon>Enterobacterales</taxon>
        <taxon>Enterobacteriaceae</taxon>
        <taxon>Phytobacter</taxon>
    </lineage>
</organism>
<sequence>MSASDTLIAVNDHLALHAVDEHFVHDLHQLIVKNREWLQQFLDWPQYVRSVEQTRQTVQSNMLLHQRGYAKMFMILEDNVLIGVLSFNAIEPANKTGYIGYWLDQERQGKGIITACLQAFIHFYAAQGNVRRFVIKCRVANEASNQVALRNGFTLEGCLRQAEYLNGVFYDQNIYGLIIDDSQQPG</sequence>
<accession>A0A6N3HS41</accession>
<dbReference type="PANTHER" id="PTHR43441:SF11">
    <property type="entry name" value="RIBOSOMAL-PROTEIN-SERINE ACETYLTRANSFERASE"/>
    <property type="match status" value="1"/>
</dbReference>
<dbReference type="PANTHER" id="PTHR43441">
    <property type="entry name" value="RIBOSOMAL-PROTEIN-SERINE ACETYLTRANSFERASE"/>
    <property type="match status" value="1"/>
</dbReference>
<evidence type="ECO:0000313" key="2">
    <source>
        <dbReference type="EMBL" id="VYU79776.1"/>
    </source>
</evidence>
<dbReference type="RefSeq" id="WP_156567530.1">
    <property type="nucleotide sequence ID" value="NZ_CACRTZ010000037.1"/>
</dbReference>
<dbReference type="Gene3D" id="3.40.630.30">
    <property type="match status" value="1"/>
</dbReference>
<keyword evidence="2" id="KW-0808">Transferase</keyword>
<protein>
    <submittedName>
        <fullName evidence="2">Ribosomal-protein-serine acetyltransferase</fullName>
        <ecNumber evidence="2">2.3.1.-</ecNumber>
    </submittedName>
</protein>
<dbReference type="EC" id="2.3.1.-" evidence="2"/>
<dbReference type="NCBIfam" id="NF007539">
    <property type="entry name" value="PRK10151.1"/>
    <property type="match status" value="1"/>
</dbReference>
<name>A0A6N3HS41_9ENTR</name>
<reference evidence="2" key="1">
    <citation type="submission" date="2019-11" db="EMBL/GenBank/DDBJ databases">
        <authorList>
            <person name="Feng L."/>
        </authorList>
    </citation>
    <scope>NUCLEOTIDE SEQUENCE</scope>
    <source>
        <strain evidence="2">EMassiliensisLFYP7</strain>
    </source>
</reference>
<dbReference type="EMBL" id="CACRTZ010000037">
    <property type="protein sequence ID" value="VYU79776.1"/>
    <property type="molecule type" value="Genomic_DNA"/>
</dbReference>